<evidence type="ECO:0008006" key="2">
    <source>
        <dbReference type="Google" id="ProtNLM"/>
    </source>
</evidence>
<reference evidence="1" key="1">
    <citation type="submission" date="2019-03" db="EMBL/GenBank/DDBJ databases">
        <authorList>
            <person name="Hao L."/>
        </authorList>
    </citation>
    <scope>NUCLEOTIDE SEQUENCE</scope>
</reference>
<accession>A0A485LU07</accession>
<dbReference type="InterPro" id="IPR011011">
    <property type="entry name" value="Znf_FYVE_PHD"/>
</dbReference>
<sequence>MSRKGSPDDICILCGGTEGVSRCGGCDRPLCKRCRSMEICTKVDGEITIKYFCPDCGNDPQINPPKAFTKVFGLEDVTDMVNQEERAKAKRFKIKLKMS</sequence>
<dbReference type="SUPFAM" id="SSF57903">
    <property type="entry name" value="FYVE/PHD zinc finger"/>
    <property type="match status" value="1"/>
</dbReference>
<dbReference type="EMBL" id="CAADRM010000010">
    <property type="protein sequence ID" value="VFU11438.1"/>
    <property type="molecule type" value="Genomic_DNA"/>
</dbReference>
<dbReference type="AlphaFoldDB" id="A0A485LU07"/>
<proteinExistence type="predicted"/>
<evidence type="ECO:0000313" key="1">
    <source>
        <dbReference type="EMBL" id="VFU11438.1"/>
    </source>
</evidence>
<gene>
    <name evidence="1" type="ORF">SCFA_1070011</name>
</gene>
<organism evidence="1">
    <name type="scientific">anaerobic digester metagenome</name>
    <dbReference type="NCBI Taxonomy" id="1263854"/>
    <lineage>
        <taxon>unclassified sequences</taxon>
        <taxon>metagenomes</taxon>
        <taxon>ecological metagenomes</taxon>
    </lineage>
</organism>
<name>A0A485LU07_9ZZZZ</name>
<protein>
    <recommendedName>
        <fullName evidence="2">B box-type domain-containing protein</fullName>
    </recommendedName>
</protein>